<dbReference type="Pfam" id="PF07660">
    <property type="entry name" value="STN"/>
    <property type="match status" value="1"/>
</dbReference>
<dbReference type="SMART" id="SM00965">
    <property type="entry name" value="STN"/>
    <property type="match status" value="1"/>
</dbReference>
<dbReference type="OrthoDB" id="9805434at2"/>
<dbReference type="Pfam" id="PF07715">
    <property type="entry name" value="Plug"/>
    <property type="match status" value="1"/>
</dbReference>
<dbReference type="STRING" id="1608996.TU84_23725"/>
<keyword evidence="2 10" id="KW-0813">Transport</keyword>
<keyword evidence="4" id="KW-0410">Iron transport</keyword>
<gene>
    <name evidence="13" type="ORF">GHO27_11750</name>
</gene>
<dbReference type="RefSeq" id="WP_048373538.1">
    <property type="nucleotide sequence ID" value="NZ_JANLOE010000040.1"/>
</dbReference>
<evidence type="ECO:0000256" key="1">
    <source>
        <dbReference type="ARBA" id="ARBA00004571"/>
    </source>
</evidence>
<accession>A0A0J6HVL5</accession>
<evidence type="ECO:0000256" key="7">
    <source>
        <dbReference type="ARBA" id="ARBA00023077"/>
    </source>
</evidence>
<sequence>MFQPQLTLLSTAILSGGLLFGSVAYAAPQAGDAVTVAQSIDLPAQPLQQALNQLAEQTGTNVLAPQALVAGKQGRSVRGSLSVEQALNKLLEGSGLAARQTAQGSFVIYALAPSAAQVPPQLDQVVVVGTRRTDLTALQSSSPVDTISANAIQETGFTNLSQALQALVPSFNYPLVNGVDGLSSFRAAALRGLSPDQTLVLINGKRRHVSAFVNNKPFFGRGSNAADLNTIPISAIERVEVLRDGASAQYGSDAIAGVINVVLKERDSGGEVNTTMGKFTKGDGFSKNVETWKGFTLPGDGFLTLSGDWSNKKRTYPSGKTDDSVYFWNANDPREATANREYATGSPALDDYNLALNAESSVTDQVQLYGFATYGHRISHSQNAYRYPYDQQGRNWLSVYPEGFQPWLDLKSEDYEATFGSRFGDDDIGKFDLAASYGRSDIEYILNNSINPSFGPDSQRRFHAGGYTSDQTSLTLDYVKDLQWSLTDFPVTLAAGAAWRKENYDVNAGEYQSWARGPYEFTDVPRRGPGVDPGPNPNAGFGPAAPGYDVRAGVGSQSFPGYQPGDAGSYDRNVKALYVSLENNLTEKLQMGVAARYEKYSDFGSTRTGKVSARYEFNPMFALRATANTGFRAPSLGQIGHSYTQSTWNGSVMYDSRTFPVDHPVARLLGAQDLKPEKSTNFSLGAVFTPLPNASLTVDVYQIKLRDRVTLSENQTNLGGFLNPLGYDVSAASFYTNGLDTKTKGVDVVGNYVFDLKQYGRLAFSGGYNWNDTEILKLPQTPSQLLAINPNAVLVNRETEYLITDAAPSSKLNLTAHYSYGDWGLRISETRFGEFKSADAQKPPRPGYDQTFGAQWVTDASVSYQVTKNVRVDVGGNNIFDSFPDKVNKQRLNTNSRTVYSLLSPGGYEGAYYYANLNVKF</sequence>
<name>A0A0J6HVL5_9PSED</name>
<evidence type="ECO:0000313" key="13">
    <source>
        <dbReference type="EMBL" id="MQU06368.1"/>
    </source>
</evidence>
<comment type="subcellular location">
    <subcellularLocation>
        <location evidence="1 10">Cell outer membrane</location>
        <topology evidence="1 10">Multi-pass membrane protein</topology>
    </subcellularLocation>
</comment>
<dbReference type="SUPFAM" id="SSF56935">
    <property type="entry name" value="Porins"/>
    <property type="match status" value="1"/>
</dbReference>
<dbReference type="InterPro" id="IPR000531">
    <property type="entry name" value="Beta-barrel_TonB"/>
</dbReference>
<feature type="domain" description="Secretin/TonB short N-terminal" evidence="12">
    <location>
        <begin position="60"/>
        <end position="111"/>
    </location>
</feature>
<dbReference type="GO" id="GO:0006826">
    <property type="term" value="P:iron ion transport"/>
    <property type="evidence" value="ECO:0007669"/>
    <property type="project" value="UniProtKB-KW"/>
</dbReference>
<proteinExistence type="inferred from homology"/>
<dbReference type="InterPro" id="IPR036942">
    <property type="entry name" value="Beta-barrel_TonB_sf"/>
</dbReference>
<keyword evidence="8 10" id="KW-0472">Membrane</keyword>
<dbReference type="CDD" id="cd01347">
    <property type="entry name" value="ligand_gated_channel"/>
    <property type="match status" value="1"/>
</dbReference>
<keyword evidence="6" id="KW-0408">Iron</keyword>
<protein>
    <submittedName>
        <fullName evidence="13">TonB-dependent receptor</fullName>
    </submittedName>
</protein>
<dbReference type="Gene3D" id="3.55.50.30">
    <property type="match status" value="1"/>
</dbReference>
<evidence type="ECO:0000256" key="9">
    <source>
        <dbReference type="ARBA" id="ARBA00023237"/>
    </source>
</evidence>
<dbReference type="PANTHER" id="PTHR47234">
    <property type="match status" value="1"/>
</dbReference>
<dbReference type="GO" id="GO:0009279">
    <property type="term" value="C:cell outer membrane"/>
    <property type="evidence" value="ECO:0007669"/>
    <property type="project" value="UniProtKB-SubCell"/>
</dbReference>
<keyword evidence="5 10" id="KW-0812">Transmembrane</keyword>
<dbReference type="InterPro" id="IPR012910">
    <property type="entry name" value="Plug_dom"/>
</dbReference>
<dbReference type="Proteomes" id="UP000478064">
    <property type="component" value="Unassembled WGS sequence"/>
</dbReference>
<dbReference type="Pfam" id="PF00593">
    <property type="entry name" value="TonB_dep_Rec_b-barrel"/>
    <property type="match status" value="1"/>
</dbReference>
<evidence type="ECO:0000256" key="8">
    <source>
        <dbReference type="ARBA" id="ARBA00023136"/>
    </source>
</evidence>
<keyword evidence="3 10" id="KW-1134">Transmembrane beta strand</keyword>
<reference evidence="13 14" key="1">
    <citation type="submission" date="2019-10" db="EMBL/GenBank/DDBJ databases">
        <title>Evaluation of single-gene subtyping targets for Pseudomonas.</title>
        <authorList>
            <person name="Reichler S.J."/>
            <person name="Orsi R.H."/>
            <person name="Wiedmann M."/>
            <person name="Martin N.H."/>
            <person name="Murphy S.I."/>
        </authorList>
    </citation>
    <scope>NUCLEOTIDE SEQUENCE [LARGE SCALE GENOMIC DNA]</scope>
    <source>
        <strain evidence="13 14">FSL R10-1637</strain>
    </source>
</reference>
<dbReference type="InterPro" id="IPR039426">
    <property type="entry name" value="TonB-dep_rcpt-like"/>
</dbReference>
<evidence type="ECO:0000256" key="10">
    <source>
        <dbReference type="PROSITE-ProRule" id="PRU01360"/>
    </source>
</evidence>
<evidence type="ECO:0000313" key="14">
    <source>
        <dbReference type="Proteomes" id="UP000478064"/>
    </source>
</evidence>
<dbReference type="PANTHER" id="PTHR47234:SF3">
    <property type="entry name" value="SECRETIN_TONB SHORT N-TERMINAL DOMAIN-CONTAINING PROTEIN"/>
    <property type="match status" value="1"/>
</dbReference>
<evidence type="ECO:0000256" key="4">
    <source>
        <dbReference type="ARBA" id="ARBA00022496"/>
    </source>
</evidence>
<organism evidence="13 14">
    <name type="scientific">Pseudomonas helleri</name>
    <dbReference type="NCBI Taxonomy" id="1608996"/>
    <lineage>
        <taxon>Bacteria</taxon>
        <taxon>Pseudomonadati</taxon>
        <taxon>Pseudomonadota</taxon>
        <taxon>Gammaproteobacteria</taxon>
        <taxon>Pseudomonadales</taxon>
        <taxon>Pseudomonadaceae</taxon>
        <taxon>Pseudomonas</taxon>
    </lineage>
</organism>
<keyword evidence="9 10" id="KW-0998">Cell outer membrane</keyword>
<evidence type="ECO:0000256" key="3">
    <source>
        <dbReference type="ARBA" id="ARBA00022452"/>
    </source>
</evidence>
<dbReference type="Gene3D" id="2.170.130.10">
    <property type="entry name" value="TonB-dependent receptor, plug domain"/>
    <property type="match status" value="1"/>
</dbReference>
<evidence type="ECO:0000256" key="2">
    <source>
        <dbReference type="ARBA" id="ARBA00022448"/>
    </source>
</evidence>
<comment type="caution">
    <text evidence="13">The sequence shown here is derived from an EMBL/GenBank/DDBJ whole genome shotgun (WGS) entry which is preliminary data.</text>
</comment>
<evidence type="ECO:0000256" key="11">
    <source>
        <dbReference type="RuleBase" id="RU003357"/>
    </source>
</evidence>
<dbReference type="Gene3D" id="2.40.170.20">
    <property type="entry name" value="TonB-dependent receptor, beta-barrel domain"/>
    <property type="match status" value="1"/>
</dbReference>
<keyword evidence="7 11" id="KW-0798">TonB box</keyword>
<dbReference type="PROSITE" id="PS52016">
    <property type="entry name" value="TONB_DEPENDENT_REC_3"/>
    <property type="match status" value="1"/>
</dbReference>
<evidence type="ECO:0000256" key="6">
    <source>
        <dbReference type="ARBA" id="ARBA00023004"/>
    </source>
</evidence>
<keyword evidence="13" id="KW-0675">Receptor</keyword>
<dbReference type="InterPro" id="IPR037066">
    <property type="entry name" value="Plug_dom_sf"/>
</dbReference>
<comment type="similarity">
    <text evidence="10 11">Belongs to the TonB-dependent receptor family.</text>
</comment>
<evidence type="ECO:0000256" key="5">
    <source>
        <dbReference type="ARBA" id="ARBA00022692"/>
    </source>
</evidence>
<dbReference type="EMBL" id="WIVU01000019">
    <property type="protein sequence ID" value="MQU06368.1"/>
    <property type="molecule type" value="Genomic_DNA"/>
</dbReference>
<evidence type="ECO:0000259" key="12">
    <source>
        <dbReference type="SMART" id="SM00965"/>
    </source>
</evidence>
<keyword evidence="4" id="KW-0406">Ion transport</keyword>
<dbReference type="AlphaFoldDB" id="A0A0J6HVL5"/>
<dbReference type="InterPro" id="IPR011662">
    <property type="entry name" value="Secretin/TonB_short_N"/>
</dbReference>